<keyword evidence="4" id="KW-0276">Fatty acid metabolism</keyword>
<dbReference type="CDD" id="cd00834">
    <property type="entry name" value="KAS_I_II"/>
    <property type="match status" value="1"/>
</dbReference>
<dbReference type="PIRSF" id="PIRSF000447">
    <property type="entry name" value="KAS_II"/>
    <property type="match status" value="1"/>
</dbReference>
<keyword evidence="6 8" id="KW-0275">Fatty acid biosynthesis</keyword>
<evidence type="ECO:0000256" key="8">
    <source>
        <dbReference type="PIRNR" id="PIRNR000447"/>
    </source>
</evidence>
<evidence type="ECO:0000256" key="6">
    <source>
        <dbReference type="ARBA" id="ARBA00023160"/>
    </source>
</evidence>
<protein>
    <recommendedName>
        <fullName evidence="8">3-oxoacyl-[acyl-carrier-protein] synthase</fullName>
    </recommendedName>
</protein>
<comment type="caution">
    <text evidence="11">The sequence shown here is derived from an EMBL/GenBank/DDBJ whole genome shotgun (WGS) entry which is preliminary data.</text>
</comment>
<evidence type="ECO:0000313" key="11">
    <source>
        <dbReference type="EMBL" id="KAL0637087.1"/>
    </source>
</evidence>
<keyword evidence="7 11" id="KW-0012">Acyltransferase</keyword>
<dbReference type="PANTHER" id="PTHR11712">
    <property type="entry name" value="POLYKETIDE SYNTHASE-RELATED"/>
    <property type="match status" value="1"/>
</dbReference>
<dbReference type="PANTHER" id="PTHR11712:SF336">
    <property type="entry name" value="3-OXOACYL-[ACYL-CARRIER-PROTEIN] SYNTHASE, MITOCHONDRIAL"/>
    <property type="match status" value="1"/>
</dbReference>
<dbReference type="PROSITE" id="PS00606">
    <property type="entry name" value="KS3_1"/>
    <property type="match status" value="1"/>
</dbReference>
<keyword evidence="5" id="KW-0443">Lipid metabolism</keyword>
<dbReference type="NCBIfam" id="TIGR03150">
    <property type="entry name" value="fabF"/>
    <property type="match status" value="1"/>
</dbReference>
<dbReference type="Pfam" id="PF02801">
    <property type="entry name" value="Ketoacyl-synt_C"/>
    <property type="match status" value="1"/>
</dbReference>
<dbReference type="InterPro" id="IPR014030">
    <property type="entry name" value="Ketoacyl_synth_N"/>
</dbReference>
<organism evidence="11 12">
    <name type="scientific">Discina gigas</name>
    <dbReference type="NCBI Taxonomy" id="1032678"/>
    <lineage>
        <taxon>Eukaryota</taxon>
        <taxon>Fungi</taxon>
        <taxon>Dikarya</taxon>
        <taxon>Ascomycota</taxon>
        <taxon>Pezizomycotina</taxon>
        <taxon>Pezizomycetes</taxon>
        <taxon>Pezizales</taxon>
        <taxon>Discinaceae</taxon>
        <taxon>Discina</taxon>
    </lineage>
</organism>
<dbReference type="EMBL" id="JBBBZM010000039">
    <property type="protein sequence ID" value="KAL0637087.1"/>
    <property type="molecule type" value="Genomic_DNA"/>
</dbReference>
<dbReference type="PROSITE" id="PS52004">
    <property type="entry name" value="KS3_2"/>
    <property type="match status" value="1"/>
</dbReference>
<dbReference type="GO" id="GO:0004315">
    <property type="term" value="F:3-oxoacyl-[acyl-carrier-protein] synthase activity"/>
    <property type="evidence" value="ECO:0007669"/>
    <property type="project" value="UniProtKB-EC"/>
</dbReference>
<accession>A0ABR3GME1</accession>
<keyword evidence="2 8" id="KW-0444">Lipid biosynthesis</keyword>
<dbReference type="SUPFAM" id="SSF53901">
    <property type="entry name" value="Thiolase-like"/>
    <property type="match status" value="2"/>
</dbReference>
<dbReference type="Proteomes" id="UP001447188">
    <property type="component" value="Unassembled WGS sequence"/>
</dbReference>
<evidence type="ECO:0000313" key="12">
    <source>
        <dbReference type="Proteomes" id="UP001447188"/>
    </source>
</evidence>
<comment type="similarity">
    <text evidence="1 8 9">Belongs to the thiolase-like superfamily. Beta-ketoacyl-ACP synthases family.</text>
</comment>
<evidence type="ECO:0000256" key="1">
    <source>
        <dbReference type="ARBA" id="ARBA00008467"/>
    </source>
</evidence>
<name>A0ABR3GME1_9PEZI</name>
<dbReference type="InterPro" id="IPR000794">
    <property type="entry name" value="Beta-ketoacyl_synthase"/>
</dbReference>
<dbReference type="NCBIfam" id="NF005589">
    <property type="entry name" value="PRK07314.1"/>
    <property type="match status" value="1"/>
</dbReference>
<evidence type="ECO:0000256" key="2">
    <source>
        <dbReference type="ARBA" id="ARBA00022516"/>
    </source>
</evidence>
<dbReference type="InterPro" id="IPR017568">
    <property type="entry name" value="3-oxoacyl-ACP_synth-2"/>
</dbReference>
<evidence type="ECO:0000256" key="7">
    <source>
        <dbReference type="ARBA" id="ARBA00023315"/>
    </source>
</evidence>
<proteinExistence type="inferred from homology"/>
<evidence type="ECO:0000256" key="5">
    <source>
        <dbReference type="ARBA" id="ARBA00023098"/>
    </source>
</evidence>
<gene>
    <name evidence="11" type="primary">CEM1</name>
    <name evidence="11" type="ORF">Q9L58_003910</name>
</gene>
<dbReference type="Gene3D" id="3.40.47.10">
    <property type="match status" value="1"/>
</dbReference>
<dbReference type="InterPro" id="IPR020841">
    <property type="entry name" value="PKS_Beta-ketoAc_synthase_dom"/>
</dbReference>
<dbReference type="InterPro" id="IPR016039">
    <property type="entry name" value="Thiolase-like"/>
</dbReference>
<sequence>MRRVVVTGLGAVTPLGVGAVRSWRRLLEGHCGVVSLKERSLEFDSIPSQVAALVPTGDGVEGGWIQADWLVAGDVRRMAVFSQYAVAAAEEALKDSGWRPESDEEQERTGVCIGSGIGSLDDVYQTSINYLKGGYKKVSPLFVPRLLINLAAGHVSMKHSLRGPNHAVSTACTTGAHAIGDASRFIMFNDADVMLAGGAESCINPLALAGFARAKSLATSWNDTPHLSSRPFDRDRSGFVMGEGAGVLVLEELEHAKKRGARIYAEVRGYGLSADAHHMTAPPETGTGAFLAMKRSLLHAGLKPRDVDYVNAHATSTTLGDVAENRAIKTLMLGSDGKNSPSEVNISSSKGAIGHLLGAAGAVEAIFAVKAVHEDIMPPTINLENPGDPPEEFDCNYIPGQAQEREVNVAISNSFGFGGTNASLCFSKLR</sequence>
<dbReference type="Pfam" id="PF00109">
    <property type="entry name" value="ketoacyl-synt"/>
    <property type="match status" value="1"/>
</dbReference>
<evidence type="ECO:0000256" key="3">
    <source>
        <dbReference type="ARBA" id="ARBA00022679"/>
    </source>
</evidence>
<evidence type="ECO:0000256" key="9">
    <source>
        <dbReference type="RuleBase" id="RU003694"/>
    </source>
</evidence>
<dbReference type="SMART" id="SM00825">
    <property type="entry name" value="PKS_KS"/>
    <property type="match status" value="1"/>
</dbReference>
<dbReference type="InterPro" id="IPR018201">
    <property type="entry name" value="Ketoacyl_synth_AS"/>
</dbReference>
<evidence type="ECO:0000256" key="4">
    <source>
        <dbReference type="ARBA" id="ARBA00022832"/>
    </source>
</evidence>
<keyword evidence="12" id="KW-1185">Reference proteome</keyword>
<reference evidence="11 12" key="1">
    <citation type="submission" date="2024-02" db="EMBL/GenBank/DDBJ databases">
        <title>Discinaceae phylogenomics.</title>
        <authorList>
            <person name="Dirks A.C."/>
            <person name="James T.Y."/>
        </authorList>
    </citation>
    <scope>NUCLEOTIDE SEQUENCE [LARGE SCALE GENOMIC DNA]</scope>
    <source>
        <strain evidence="11 12">ACD0624</strain>
    </source>
</reference>
<keyword evidence="3 8" id="KW-0808">Transferase</keyword>
<feature type="domain" description="Ketosynthase family 3 (KS3)" evidence="10">
    <location>
        <begin position="1"/>
        <end position="428"/>
    </location>
</feature>
<evidence type="ECO:0000259" key="10">
    <source>
        <dbReference type="PROSITE" id="PS52004"/>
    </source>
</evidence>
<dbReference type="InterPro" id="IPR014031">
    <property type="entry name" value="Ketoacyl_synth_C"/>
</dbReference>